<feature type="domain" description="CsbD-like" evidence="3">
    <location>
        <begin position="4"/>
        <end position="54"/>
    </location>
</feature>
<dbReference type="Pfam" id="PF05532">
    <property type="entry name" value="CsbD"/>
    <property type="match status" value="1"/>
</dbReference>
<dbReference type="RefSeq" id="WP_101678578.1">
    <property type="nucleotide sequence ID" value="NZ_CAMIHY010000011.1"/>
</dbReference>
<evidence type="ECO:0000313" key="5">
    <source>
        <dbReference type="Proteomes" id="UP000234560"/>
    </source>
</evidence>
<gene>
    <name evidence="4" type="ORF">CYJ47_11510</name>
</gene>
<dbReference type="Proteomes" id="UP000234560">
    <property type="component" value="Chromosome"/>
</dbReference>
<dbReference type="InterPro" id="IPR036629">
    <property type="entry name" value="YjbJ_sf"/>
</dbReference>
<name>A0AAF1BYP9_9CORY</name>
<dbReference type="KEGG" id="cpyr:CYJ47_11510"/>
<dbReference type="InterPro" id="IPR008462">
    <property type="entry name" value="CsbD"/>
</dbReference>
<dbReference type="SUPFAM" id="SSF69047">
    <property type="entry name" value="Hypothetical protein YjbJ"/>
    <property type="match status" value="1"/>
</dbReference>
<dbReference type="EMBL" id="CP136958">
    <property type="protein sequence ID" value="WOT01865.1"/>
    <property type="molecule type" value="Genomic_DNA"/>
</dbReference>
<evidence type="ECO:0000313" key="4">
    <source>
        <dbReference type="EMBL" id="WOT01865.1"/>
    </source>
</evidence>
<accession>A0AAF1BYP9</accession>
<feature type="region of interest" description="Disordered" evidence="2">
    <location>
        <begin position="1"/>
        <end position="36"/>
    </location>
</feature>
<dbReference type="Gene3D" id="1.10.1470.10">
    <property type="entry name" value="YjbJ"/>
    <property type="match status" value="1"/>
</dbReference>
<organism evidence="4 5">
    <name type="scientific">Corynebacterium pyruviciproducens</name>
    <dbReference type="NCBI Taxonomy" id="598660"/>
    <lineage>
        <taxon>Bacteria</taxon>
        <taxon>Bacillati</taxon>
        <taxon>Actinomycetota</taxon>
        <taxon>Actinomycetes</taxon>
        <taxon>Mycobacteriales</taxon>
        <taxon>Corynebacteriaceae</taxon>
        <taxon>Corynebacterium</taxon>
    </lineage>
</organism>
<comment type="similarity">
    <text evidence="1">Belongs to the UPF0337 (CsbD) family.</text>
</comment>
<sequence>MGDIQNKAEELGGKAKEAFGDATGNERLEAEGKADQVKSEIKQGIEELGDKVKEAGDKILGAFQNDKK</sequence>
<reference evidence="4" key="2">
    <citation type="submission" date="2023-10" db="EMBL/GenBank/DDBJ databases">
        <authorList>
            <person name="Choi B."/>
        </authorList>
    </citation>
    <scope>NUCLEOTIDE SEQUENCE</scope>
    <source>
        <strain evidence="4">UMB0763</strain>
    </source>
</reference>
<reference evidence="4" key="1">
    <citation type="submission" date="2017-12" db="EMBL/GenBank/DDBJ databases">
        <authorList>
            <person name="Thomas-White K."/>
            <person name="Wolfe A.J."/>
        </authorList>
    </citation>
    <scope>NUCLEOTIDE SEQUENCE</scope>
    <source>
        <strain evidence="4">UMB0763</strain>
    </source>
</reference>
<protein>
    <submittedName>
        <fullName evidence="4">CsbD family protein</fullName>
    </submittedName>
</protein>
<evidence type="ECO:0000259" key="3">
    <source>
        <dbReference type="Pfam" id="PF05532"/>
    </source>
</evidence>
<evidence type="ECO:0000256" key="1">
    <source>
        <dbReference type="ARBA" id="ARBA00009129"/>
    </source>
</evidence>
<proteinExistence type="inferred from homology"/>
<dbReference type="AlphaFoldDB" id="A0AAF1BYP9"/>
<evidence type="ECO:0000256" key="2">
    <source>
        <dbReference type="SAM" id="MobiDB-lite"/>
    </source>
</evidence>